<dbReference type="SMART" id="SM00980">
    <property type="entry name" value="THAP"/>
    <property type="match status" value="1"/>
</dbReference>
<comment type="cofactor">
    <cofactor evidence="2">
        <name>Mg(2+)</name>
        <dbReference type="ChEBI" id="CHEBI:18420"/>
    </cofactor>
</comment>
<dbReference type="Proteomes" id="UP000814243">
    <property type="component" value="Unassembled WGS sequence"/>
</dbReference>
<dbReference type="InterPro" id="IPR028343">
    <property type="entry name" value="FBPtase"/>
</dbReference>
<dbReference type="GO" id="GO:0006002">
    <property type="term" value="P:fructose 6-phosphate metabolic process"/>
    <property type="evidence" value="ECO:0007669"/>
    <property type="project" value="TreeGrafter"/>
</dbReference>
<sequence length="438" mass="48058">MSSGRYCCVPGCKESGGMHQVLHGFPNPGVDRERFNTWLYAIGNLELLGLKNDQILNHRVCRAHFEDKYLCRNNRISNIAVPTLKMRSLLPRTSLINTTRQPLEQIQNLPSPSSEARPSASVGRRQLAGNYVYLVLVFVYHVAMSQQGPAFDVNAMTLTRWVLHQQRTAPTATGDLTQLLNSIQTAVKAIQSAVRKAGIAKLHGISGDTNVQGEQVKKLDVLSNDLFINMLKSSFTACLLVSEENPTVIQVIEADALQPGNELVAAGYALYGSATMMVLSLGKGKGVNGFMYDPSIGEFILTDPNMRIPEKGNIYSINEGYAAEWAAGLRRYIEDKKNPKTGKAYGARYVGSMVADVHRTIKYGGIFMYPATKSAPNGKLRLLYECNPMSFIVTEAGGLASNGQIPILDIVPTGIHQRAPCYLGSKKDVEELLSYLNN</sequence>
<evidence type="ECO:0000256" key="4">
    <source>
        <dbReference type="ARBA" id="ARBA00010941"/>
    </source>
</evidence>
<evidence type="ECO:0000256" key="11">
    <source>
        <dbReference type="ARBA" id="ARBA00022842"/>
    </source>
</evidence>
<dbReference type="PIRSF" id="PIRSF500210">
    <property type="entry name" value="FBPtase"/>
    <property type="match status" value="1"/>
</dbReference>
<dbReference type="FunFam" id="3.40.190.80:FF:000001">
    <property type="entry name" value="Fructose-1,6-bisphosphatase class 1"/>
    <property type="match status" value="1"/>
</dbReference>
<dbReference type="InterPro" id="IPR020548">
    <property type="entry name" value="Fructose_bisphosphatase_AS"/>
</dbReference>
<dbReference type="SUPFAM" id="SSF56655">
    <property type="entry name" value="Carbohydrate phosphatase"/>
    <property type="match status" value="1"/>
</dbReference>
<dbReference type="Gene3D" id="3.40.190.80">
    <property type="match status" value="1"/>
</dbReference>
<evidence type="ECO:0000256" key="6">
    <source>
        <dbReference type="ARBA" id="ARBA00013093"/>
    </source>
</evidence>
<comment type="pathway">
    <text evidence="3">Carbohydrate biosynthesis; gluconeogenesis.</text>
</comment>
<dbReference type="Pfam" id="PF18913">
    <property type="entry name" value="FBPase_C"/>
    <property type="match status" value="1"/>
</dbReference>
<comment type="caution">
    <text evidence="18">The sequence shown here is derived from an EMBL/GenBank/DDBJ whole genome shotgun (WGS) entry which is preliminary data.</text>
</comment>
<keyword evidence="11" id="KW-0460">Magnesium</keyword>
<name>A0A922MQL0_SPOEX</name>
<dbReference type="InterPro" id="IPR000146">
    <property type="entry name" value="FBPase_class-1"/>
</dbReference>
<comment type="catalytic activity">
    <reaction evidence="1">
        <text>beta-D-fructose 1,6-bisphosphate + H2O = beta-D-fructose 6-phosphate + phosphate</text>
        <dbReference type="Rhea" id="RHEA:11064"/>
        <dbReference type="ChEBI" id="CHEBI:15377"/>
        <dbReference type="ChEBI" id="CHEBI:32966"/>
        <dbReference type="ChEBI" id="CHEBI:43474"/>
        <dbReference type="ChEBI" id="CHEBI:57634"/>
        <dbReference type="EC" id="3.1.3.11"/>
    </reaction>
</comment>
<gene>
    <name evidence="18" type="ORF">HF086_001961</name>
</gene>
<dbReference type="CDD" id="cd00354">
    <property type="entry name" value="FBPase"/>
    <property type="match status" value="1"/>
</dbReference>
<dbReference type="GO" id="GO:0008270">
    <property type="term" value="F:zinc ion binding"/>
    <property type="evidence" value="ECO:0007669"/>
    <property type="project" value="UniProtKB-KW"/>
</dbReference>
<dbReference type="HAMAP" id="MF_01855">
    <property type="entry name" value="FBPase_class1"/>
    <property type="match status" value="1"/>
</dbReference>
<dbReference type="GO" id="GO:0006094">
    <property type="term" value="P:gluconeogenesis"/>
    <property type="evidence" value="ECO:0007669"/>
    <property type="project" value="TreeGrafter"/>
</dbReference>
<keyword evidence="8 15" id="KW-0863">Zinc-finger</keyword>
<evidence type="ECO:0000313" key="18">
    <source>
        <dbReference type="EMBL" id="KAH9640800.1"/>
    </source>
</evidence>
<proteinExistence type="inferred from homology"/>
<dbReference type="GO" id="GO:0005829">
    <property type="term" value="C:cytosol"/>
    <property type="evidence" value="ECO:0007669"/>
    <property type="project" value="TreeGrafter"/>
</dbReference>
<dbReference type="GO" id="GO:0042132">
    <property type="term" value="F:fructose 1,6-bisphosphate 1-phosphatase activity"/>
    <property type="evidence" value="ECO:0007669"/>
    <property type="project" value="UniProtKB-EC"/>
</dbReference>
<dbReference type="GO" id="GO:0030388">
    <property type="term" value="P:fructose 1,6-bisphosphate metabolic process"/>
    <property type="evidence" value="ECO:0007669"/>
    <property type="project" value="TreeGrafter"/>
</dbReference>
<evidence type="ECO:0000256" key="15">
    <source>
        <dbReference type="PROSITE-ProRule" id="PRU00309"/>
    </source>
</evidence>
<dbReference type="SUPFAM" id="SSF57716">
    <property type="entry name" value="Glucocorticoid receptor-like (DNA-binding domain)"/>
    <property type="match status" value="1"/>
</dbReference>
<evidence type="ECO:0000256" key="7">
    <source>
        <dbReference type="ARBA" id="ARBA00022723"/>
    </source>
</evidence>
<dbReference type="Pfam" id="PF05485">
    <property type="entry name" value="THAP"/>
    <property type="match status" value="1"/>
</dbReference>
<comment type="subunit">
    <text evidence="5">Homotetramer.</text>
</comment>
<evidence type="ECO:0000256" key="8">
    <source>
        <dbReference type="ARBA" id="ARBA00022771"/>
    </source>
</evidence>
<dbReference type="EMBL" id="JACEFF010000274">
    <property type="protein sequence ID" value="KAH9640800.1"/>
    <property type="molecule type" value="Genomic_DNA"/>
</dbReference>
<comment type="similarity">
    <text evidence="4 16">Belongs to the FBPase class 1 family.</text>
</comment>
<keyword evidence="7" id="KW-0479">Metal-binding</keyword>
<accession>A0A922MQL0</accession>
<reference evidence="18" key="1">
    <citation type="journal article" date="2021" name="G3 (Bethesda)">
        <title>Genome and transcriptome analysis of the beet armyworm Spodoptera exigua reveals targets for pest control. .</title>
        <authorList>
            <person name="Simon S."/>
            <person name="Breeschoten T."/>
            <person name="Jansen H.J."/>
            <person name="Dirks R.P."/>
            <person name="Schranz M.E."/>
            <person name="Ros V.I.D."/>
        </authorList>
    </citation>
    <scope>NUCLEOTIDE SEQUENCE</scope>
    <source>
        <strain evidence="18">TB_SE_WUR_2020</strain>
    </source>
</reference>
<keyword evidence="9 16" id="KW-0378">Hydrolase</keyword>
<dbReference type="PROSITE" id="PS00124">
    <property type="entry name" value="FBPASE"/>
    <property type="match status" value="1"/>
</dbReference>
<dbReference type="PANTHER" id="PTHR11556">
    <property type="entry name" value="FRUCTOSE-1,6-BISPHOSPHATASE-RELATED"/>
    <property type="match status" value="1"/>
</dbReference>
<dbReference type="PROSITE" id="PS50950">
    <property type="entry name" value="ZF_THAP"/>
    <property type="match status" value="1"/>
</dbReference>
<feature type="domain" description="THAP-type" evidence="17">
    <location>
        <begin position="1"/>
        <end position="85"/>
    </location>
</feature>
<evidence type="ECO:0000256" key="12">
    <source>
        <dbReference type="ARBA" id="ARBA00023125"/>
    </source>
</evidence>
<dbReference type="PANTHER" id="PTHR11556:SF1">
    <property type="entry name" value="FRUCTOSE-BISPHOSPHATASE"/>
    <property type="match status" value="1"/>
</dbReference>
<dbReference type="PIRSF" id="PIRSF000904">
    <property type="entry name" value="FBPtase_SBPase"/>
    <property type="match status" value="1"/>
</dbReference>
<dbReference type="GO" id="GO:0006000">
    <property type="term" value="P:fructose metabolic process"/>
    <property type="evidence" value="ECO:0007669"/>
    <property type="project" value="TreeGrafter"/>
</dbReference>
<evidence type="ECO:0000256" key="1">
    <source>
        <dbReference type="ARBA" id="ARBA00001273"/>
    </source>
</evidence>
<evidence type="ECO:0000256" key="5">
    <source>
        <dbReference type="ARBA" id="ARBA00011881"/>
    </source>
</evidence>
<dbReference type="AlphaFoldDB" id="A0A922MQL0"/>
<dbReference type="InterPro" id="IPR033391">
    <property type="entry name" value="FBPase_N"/>
</dbReference>
<evidence type="ECO:0000256" key="16">
    <source>
        <dbReference type="RuleBase" id="RU000508"/>
    </source>
</evidence>
<evidence type="ECO:0000313" key="19">
    <source>
        <dbReference type="Proteomes" id="UP000814243"/>
    </source>
</evidence>
<dbReference type="PRINTS" id="PR00115">
    <property type="entry name" value="F16BPHPHTASE"/>
</dbReference>
<organism evidence="18 19">
    <name type="scientific">Spodoptera exigua</name>
    <name type="common">Beet armyworm</name>
    <name type="synonym">Noctua fulgens</name>
    <dbReference type="NCBI Taxonomy" id="7107"/>
    <lineage>
        <taxon>Eukaryota</taxon>
        <taxon>Metazoa</taxon>
        <taxon>Ecdysozoa</taxon>
        <taxon>Arthropoda</taxon>
        <taxon>Hexapoda</taxon>
        <taxon>Insecta</taxon>
        <taxon>Pterygota</taxon>
        <taxon>Neoptera</taxon>
        <taxon>Endopterygota</taxon>
        <taxon>Lepidoptera</taxon>
        <taxon>Glossata</taxon>
        <taxon>Ditrysia</taxon>
        <taxon>Noctuoidea</taxon>
        <taxon>Noctuidae</taxon>
        <taxon>Amphipyrinae</taxon>
        <taxon>Spodoptera</taxon>
    </lineage>
</organism>
<evidence type="ECO:0000259" key="17">
    <source>
        <dbReference type="PROSITE" id="PS50950"/>
    </source>
</evidence>
<dbReference type="Gene3D" id="3.30.540.10">
    <property type="entry name" value="Fructose-1,6-Bisphosphatase, subunit A, domain 1"/>
    <property type="match status" value="2"/>
</dbReference>
<protein>
    <recommendedName>
        <fullName evidence="6">fructose-bisphosphatase</fullName>
        <ecNumber evidence="6">3.1.3.11</ecNumber>
    </recommendedName>
    <alternativeName>
        <fullName evidence="14">D-fructose-1,6-bisphosphate 1-phosphohydrolase</fullName>
    </alternativeName>
</protein>
<evidence type="ECO:0000256" key="9">
    <source>
        <dbReference type="ARBA" id="ARBA00022801"/>
    </source>
</evidence>
<evidence type="ECO:0000256" key="3">
    <source>
        <dbReference type="ARBA" id="ARBA00004742"/>
    </source>
</evidence>
<keyword evidence="12 15" id="KW-0238">DNA-binding</keyword>
<dbReference type="InterPro" id="IPR006612">
    <property type="entry name" value="THAP_Znf"/>
</dbReference>
<evidence type="ECO:0000256" key="10">
    <source>
        <dbReference type="ARBA" id="ARBA00022833"/>
    </source>
</evidence>
<keyword evidence="10" id="KW-0862">Zinc</keyword>
<dbReference type="GO" id="GO:0005986">
    <property type="term" value="P:sucrose biosynthetic process"/>
    <property type="evidence" value="ECO:0007669"/>
    <property type="project" value="TreeGrafter"/>
</dbReference>
<dbReference type="EC" id="3.1.3.11" evidence="6"/>
<dbReference type="GO" id="GO:0003677">
    <property type="term" value="F:DNA binding"/>
    <property type="evidence" value="ECO:0007669"/>
    <property type="project" value="UniProtKB-UniRule"/>
</dbReference>
<dbReference type="Pfam" id="PF00316">
    <property type="entry name" value="FBPase"/>
    <property type="match status" value="2"/>
</dbReference>
<evidence type="ECO:0000256" key="13">
    <source>
        <dbReference type="ARBA" id="ARBA00023277"/>
    </source>
</evidence>
<keyword evidence="13 16" id="KW-0119">Carbohydrate metabolism</keyword>
<dbReference type="InterPro" id="IPR044015">
    <property type="entry name" value="FBPase_C_dom"/>
</dbReference>
<evidence type="ECO:0000256" key="2">
    <source>
        <dbReference type="ARBA" id="ARBA00001946"/>
    </source>
</evidence>
<evidence type="ECO:0000256" key="14">
    <source>
        <dbReference type="ARBA" id="ARBA00032973"/>
    </source>
</evidence>